<dbReference type="STRING" id="1817772.A2527_11785"/>
<accession>A0A1F6G641</accession>
<evidence type="ECO:0000313" key="1">
    <source>
        <dbReference type="EMBL" id="OGG93581.1"/>
    </source>
</evidence>
<evidence type="ECO:0000313" key="2">
    <source>
        <dbReference type="Proteomes" id="UP000178449"/>
    </source>
</evidence>
<proteinExistence type="predicted"/>
<dbReference type="EMBL" id="MFNE01000047">
    <property type="protein sequence ID" value="OGG93581.1"/>
    <property type="molecule type" value="Genomic_DNA"/>
</dbReference>
<protein>
    <submittedName>
        <fullName evidence="1">Uncharacterized protein</fullName>
    </submittedName>
</protein>
<dbReference type="Proteomes" id="UP000178449">
    <property type="component" value="Unassembled WGS sequence"/>
</dbReference>
<organism evidence="1 2">
    <name type="scientific">Candidatus Lambdaproteobacteria bacterium RIFOXYD2_FULL_50_16</name>
    <dbReference type="NCBI Taxonomy" id="1817772"/>
    <lineage>
        <taxon>Bacteria</taxon>
        <taxon>Pseudomonadati</taxon>
        <taxon>Pseudomonadota</taxon>
        <taxon>Candidatus Lambdaproteobacteria</taxon>
    </lineage>
</organism>
<gene>
    <name evidence="1" type="ORF">A2527_11785</name>
</gene>
<name>A0A1F6G641_9PROT</name>
<comment type="caution">
    <text evidence="1">The sequence shown here is derived from an EMBL/GenBank/DDBJ whole genome shotgun (WGS) entry which is preliminary data.</text>
</comment>
<sequence length="142" mass="16623">MRSFWMVLFMSICAEVVYAETGPLDTQVSMWNLIIAGLTLVAAAVTIKNRVNSLEEKYQGEHRKMEQQQAAQALINAEFREKIHHNEKKLINQEKLILERLLKQEQILFDRLDERLNRFEHRIDFIIKAFGEGRRGGDILEP</sequence>
<reference evidence="1 2" key="1">
    <citation type="journal article" date="2016" name="Nat. Commun.">
        <title>Thousands of microbial genomes shed light on interconnected biogeochemical processes in an aquifer system.</title>
        <authorList>
            <person name="Anantharaman K."/>
            <person name="Brown C.T."/>
            <person name="Hug L.A."/>
            <person name="Sharon I."/>
            <person name="Castelle C.J."/>
            <person name="Probst A.J."/>
            <person name="Thomas B.C."/>
            <person name="Singh A."/>
            <person name="Wilkins M.J."/>
            <person name="Karaoz U."/>
            <person name="Brodie E.L."/>
            <person name="Williams K.H."/>
            <person name="Hubbard S.S."/>
            <person name="Banfield J.F."/>
        </authorList>
    </citation>
    <scope>NUCLEOTIDE SEQUENCE [LARGE SCALE GENOMIC DNA]</scope>
</reference>
<dbReference type="AlphaFoldDB" id="A0A1F6G641"/>